<feature type="transmembrane region" description="Helical" evidence="7">
    <location>
        <begin position="424"/>
        <end position="445"/>
    </location>
</feature>
<dbReference type="InterPro" id="IPR016040">
    <property type="entry name" value="NAD(P)-bd_dom"/>
</dbReference>
<evidence type="ECO:0000256" key="7">
    <source>
        <dbReference type="SAM" id="Phobius"/>
    </source>
</evidence>
<name>A0AAD9WAL2_PHOAM</name>
<protein>
    <recommendedName>
        <fullName evidence="12">NAD(P)-binding domain-containing protein</fullName>
    </recommendedName>
</protein>
<feature type="compositionally biased region" description="Basic and acidic residues" evidence="6">
    <location>
        <begin position="567"/>
        <end position="583"/>
    </location>
</feature>
<evidence type="ECO:0000256" key="3">
    <source>
        <dbReference type="ARBA" id="ARBA00022989"/>
    </source>
</evidence>
<dbReference type="InterPro" id="IPR052337">
    <property type="entry name" value="SAT4-like"/>
</dbReference>
<feature type="transmembrane region" description="Helical" evidence="7">
    <location>
        <begin position="494"/>
        <end position="512"/>
    </location>
</feature>
<dbReference type="PANTHER" id="PTHR33048:SF47">
    <property type="entry name" value="INTEGRAL MEMBRANE PROTEIN-RELATED"/>
    <property type="match status" value="1"/>
</dbReference>
<dbReference type="InterPro" id="IPR049326">
    <property type="entry name" value="Rhodopsin_dom_fungi"/>
</dbReference>
<feature type="transmembrane region" description="Helical" evidence="7">
    <location>
        <begin position="457"/>
        <end position="474"/>
    </location>
</feature>
<evidence type="ECO:0000313" key="11">
    <source>
        <dbReference type="Proteomes" id="UP001265746"/>
    </source>
</evidence>
<evidence type="ECO:0000256" key="6">
    <source>
        <dbReference type="SAM" id="MobiDB-lite"/>
    </source>
</evidence>
<evidence type="ECO:0008006" key="12">
    <source>
        <dbReference type="Google" id="ProtNLM"/>
    </source>
</evidence>
<dbReference type="Gene3D" id="3.40.50.720">
    <property type="entry name" value="NAD(P)-binding Rossmann-like Domain"/>
    <property type="match status" value="1"/>
</dbReference>
<dbReference type="Proteomes" id="UP001265746">
    <property type="component" value="Unassembled WGS sequence"/>
</dbReference>
<dbReference type="Pfam" id="PF13460">
    <property type="entry name" value="NAD_binding_10"/>
    <property type="match status" value="1"/>
</dbReference>
<dbReference type="AlphaFoldDB" id="A0AAD9WAL2"/>
<keyword evidence="4 7" id="KW-0472">Membrane</keyword>
<feature type="transmembrane region" description="Helical" evidence="7">
    <location>
        <begin position="235"/>
        <end position="255"/>
    </location>
</feature>
<dbReference type="SUPFAM" id="SSF51735">
    <property type="entry name" value="NAD(P)-binding Rossmann-fold domains"/>
    <property type="match status" value="1"/>
</dbReference>
<accession>A0AAD9WAL2</accession>
<sequence>MCATGVEFCNQALKAGHSLVIFARTPSKLPANIKDSPEVTIVEGQFTDPKARDQALKSGADVLAIFAGPVKVPKAAPPAAFYKDFLPLVTQNGIKRALILSTPSYPDPQDKGAFKWSASVMLVKLLAGSAAAEMRGIGETITAIPTDTLRWTLFRVGWLNNGPAKPVTATYTGSGQDGLGISRASIAQWVIEEIDREQFFAEFLMTENASWAVNWRLLHDRCDLPRPISTVDPEYTLTAIIVFVIQTLVFIPRIATRLFGLGKWYQDDTSCVAAYVSSPHSPEVNLYRISQKINRSVANKRARFFSSHNLFYVFSAEGVYGCYIHFWDMEFEKLPVFWKINFARAELYAITLAVTKMSIIFFYQRIFEGPKVKRVLCGTHIFNILLALSYFIAQFFVSQPLYCEWTFNQGPECTYNDVWDGSGAYSALNAALDLWLVGVAAFLIWKLQMKVTKKMSVIAVFATGFFALFRFVVWRLSDKAHETTFPSLTWATYYAVYIELTCCFVIACLPAVRQLTDKKILPTIRGYSTAMSSRYKSTKGGSTTASSRLVISKTQETQVTSSVLDPNAKKDDDWNPDGKESRTSRQAIIH</sequence>
<reference evidence="10" key="1">
    <citation type="submission" date="2023-06" db="EMBL/GenBank/DDBJ databases">
        <authorList>
            <person name="Noh H."/>
        </authorList>
    </citation>
    <scope>NUCLEOTIDE SEQUENCE</scope>
    <source>
        <strain evidence="10">DUCC20226</strain>
    </source>
</reference>
<feature type="transmembrane region" description="Helical" evidence="7">
    <location>
        <begin position="347"/>
        <end position="363"/>
    </location>
</feature>
<proteinExistence type="inferred from homology"/>
<comment type="similarity">
    <text evidence="5">Belongs to the SAT4 family.</text>
</comment>
<evidence type="ECO:0000259" key="9">
    <source>
        <dbReference type="Pfam" id="PF20684"/>
    </source>
</evidence>
<feature type="region of interest" description="Disordered" evidence="6">
    <location>
        <begin position="554"/>
        <end position="590"/>
    </location>
</feature>
<comment type="caution">
    <text evidence="10">The sequence shown here is derived from an EMBL/GenBank/DDBJ whole genome shotgun (WGS) entry which is preliminary data.</text>
</comment>
<evidence type="ECO:0000256" key="2">
    <source>
        <dbReference type="ARBA" id="ARBA00022692"/>
    </source>
</evidence>
<dbReference type="GO" id="GO:0016020">
    <property type="term" value="C:membrane"/>
    <property type="evidence" value="ECO:0007669"/>
    <property type="project" value="UniProtKB-SubCell"/>
</dbReference>
<feature type="transmembrane region" description="Helical" evidence="7">
    <location>
        <begin position="310"/>
        <end position="327"/>
    </location>
</feature>
<dbReference type="InterPro" id="IPR036291">
    <property type="entry name" value="NAD(P)-bd_dom_sf"/>
</dbReference>
<evidence type="ECO:0000313" key="10">
    <source>
        <dbReference type="EMBL" id="KAK2615978.1"/>
    </source>
</evidence>
<evidence type="ECO:0000259" key="8">
    <source>
        <dbReference type="Pfam" id="PF13460"/>
    </source>
</evidence>
<dbReference type="PANTHER" id="PTHR33048">
    <property type="entry name" value="PTH11-LIKE INTEGRAL MEMBRANE PROTEIN (AFU_ORTHOLOGUE AFUA_5G11245)"/>
    <property type="match status" value="1"/>
</dbReference>
<dbReference type="Pfam" id="PF20684">
    <property type="entry name" value="Fung_rhodopsin"/>
    <property type="match status" value="1"/>
</dbReference>
<organism evidence="10 11">
    <name type="scientific">Phomopsis amygdali</name>
    <name type="common">Fusicoccum amygdali</name>
    <dbReference type="NCBI Taxonomy" id="1214568"/>
    <lineage>
        <taxon>Eukaryota</taxon>
        <taxon>Fungi</taxon>
        <taxon>Dikarya</taxon>
        <taxon>Ascomycota</taxon>
        <taxon>Pezizomycotina</taxon>
        <taxon>Sordariomycetes</taxon>
        <taxon>Sordariomycetidae</taxon>
        <taxon>Diaporthales</taxon>
        <taxon>Diaporthaceae</taxon>
        <taxon>Diaporthe</taxon>
    </lineage>
</organism>
<feature type="domain" description="NAD(P)-binding" evidence="8">
    <location>
        <begin position="4"/>
        <end position="195"/>
    </location>
</feature>
<keyword evidence="2 7" id="KW-0812">Transmembrane</keyword>
<keyword evidence="3 7" id="KW-1133">Transmembrane helix</keyword>
<evidence type="ECO:0000256" key="4">
    <source>
        <dbReference type="ARBA" id="ARBA00023136"/>
    </source>
</evidence>
<gene>
    <name evidence="10" type="ORF">N8I77_002699</name>
</gene>
<dbReference type="EMBL" id="JAUJFL010000001">
    <property type="protein sequence ID" value="KAK2615978.1"/>
    <property type="molecule type" value="Genomic_DNA"/>
</dbReference>
<keyword evidence="11" id="KW-1185">Reference proteome</keyword>
<evidence type="ECO:0000256" key="1">
    <source>
        <dbReference type="ARBA" id="ARBA00004141"/>
    </source>
</evidence>
<feature type="domain" description="Rhodopsin" evidence="9">
    <location>
        <begin position="316"/>
        <end position="517"/>
    </location>
</feature>
<evidence type="ECO:0000256" key="5">
    <source>
        <dbReference type="ARBA" id="ARBA00038359"/>
    </source>
</evidence>
<feature type="compositionally biased region" description="Polar residues" evidence="6">
    <location>
        <begin position="554"/>
        <end position="564"/>
    </location>
</feature>
<comment type="subcellular location">
    <subcellularLocation>
        <location evidence="1">Membrane</location>
        <topology evidence="1">Multi-pass membrane protein</topology>
    </subcellularLocation>
</comment>
<feature type="transmembrane region" description="Helical" evidence="7">
    <location>
        <begin position="375"/>
        <end position="397"/>
    </location>
</feature>